<keyword evidence="1" id="KW-0472">Membrane</keyword>
<feature type="transmembrane region" description="Helical" evidence="1">
    <location>
        <begin position="382"/>
        <end position="402"/>
    </location>
</feature>
<feature type="transmembrane region" description="Helical" evidence="1">
    <location>
        <begin position="12"/>
        <end position="32"/>
    </location>
</feature>
<dbReference type="EMBL" id="CAMGYJ010000004">
    <property type="protein sequence ID" value="CAI0406300.1"/>
    <property type="molecule type" value="Genomic_DNA"/>
</dbReference>
<gene>
    <name evidence="2" type="ORF">LITE_LOCUS13159</name>
</gene>
<dbReference type="Proteomes" id="UP001154282">
    <property type="component" value="Unassembled WGS sequence"/>
</dbReference>
<evidence type="ECO:0000313" key="3">
    <source>
        <dbReference type="Proteomes" id="UP001154282"/>
    </source>
</evidence>
<feature type="transmembrane region" description="Helical" evidence="1">
    <location>
        <begin position="205"/>
        <end position="228"/>
    </location>
</feature>
<sequence length="480" mass="53068">MALAVIESSIWLPNISLFVFIFVCCVFSIGLLPKASKSSRSAGPLDNVGSSSSSSAFLRFQRKFLLIYSLASVMEGLWAVFGEYELSFHGVSKEEMVTSLCVGYVAALTVDMICNMACKLYLIQKFSDGIHCCSLYCSGHKKACLIFCTLHLFVGLWKKTSPHPSLWMASICLSLATSIFSFSFEAMLVVENEKQGFRQDTLSDTFWLMTFFESVSLILSQVLANWLLGSNVGKDMVSPSTAAIFLSVMSIICVGNGWKETPKATVAKDYNVSYAHIFKVIDVNLLLPDKRIWLLGFAHASLHFSVAIFWILWAPTVVADGREAHLGLVYPCLLGARMLGSTIFPWLLTGPSSLRTEDCLIYAYILLGISFSVIAYDYQEIAVLVSLFCLFHAVVGLIIPSLARLRTMHVPNELRGGMIALSLAPANAGILFLLVQRGYYQSIENSTMIALASVGLFTSAGCMHLLKQWGKQPYQNWHKM</sequence>
<dbReference type="PANTHER" id="PTHR23516:SF2">
    <property type="entry name" value="MOLYBDATE-ANION TRANSPORTER"/>
    <property type="match status" value="1"/>
</dbReference>
<feature type="transmembrane region" description="Helical" evidence="1">
    <location>
        <begin position="292"/>
        <end position="313"/>
    </location>
</feature>
<proteinExistence type="predicted"/>
<feature type="transmembrane region" description="Helical" evidence="1">
    <location>
        <begin position="166"/>
        <end position="184"/>
    </location>
</feature>
<feature type="transmembrane region" description="Helical" evidence="1">
    <location>
        <begin position="359"/>
        <end position="376"/>
    </location>
</feature>
<feature type="transmembrane region" description="Helical" evidence="1">
    <location>
        <begin position="64"/>
        <end position="82"/>
    </location>
</feature>
<dbReference type="GO" id="GO:0015098">
    <property type="term" value="F:molybdate ion transmembrane transporter activity"/>
    <property type="evidence" value="ECO:0007669"/>
    <property type="project" value="InterPro"/>
</dbReference>
<feature type="transmembrane region" description="Helical" evidence="1">
    <location>
        <begin position="328"/>
        <end position="347"/>
    </location>
</feature>
<organism evidence="2 3">
    <name type="scientific">Linum tenue</name>
    <dbReference type="NCBI Taxonomy" id="586396"/>
    <lineage>
        <taxon>Eukaryota</taxon>
        <taxon>Viridiplantae</taxon>
        <taxon>Streptophyta</taxon>
        <taxon>Embryophyta</taxon>
        <taxon>Tracheophyta</taxon>
        <taxon>Spermatophyta</taxon>
        <taxon>Magnoliopsida</taxon>
        <taxon>eudicotyledons</taxon>
        <taxon>Gunneridae</taxon>
        <taxon>Pentapetalae</taxon>
        <taxon>rosids</taxon>
        <taxon>fabids</taxon>
        <taxon>Malpighiales</taxon>
        <taxon>Linaceae</taxon>
        <taxon>Linum</taxon>
    </lineage>
</organism>
<evidence type="ECO:0000313" key="2">
    <source>
        <dbReference type="EMBL" id="CAI0406300.1"/>
    </source>
</evidence>
<reference evidence="2" key="1">
    <citation type="submission" date="2022-08" db="EMBL/GenBank/DDBJ databases">
        <authorList>
            <person name="Gutierrez-Valencia J."/>
        </authorList>
    </citation>
    <scope>NUCLEOTIDE SEQUENCE</scope>
</reference>
<dbReference type="AlphaFoldDB" id="A0AAV0JA93"/>
<dbReference type="InterPro" id="IPR008509">
    <property type="entry name" value="MOT2/MFSD5"/>
</dbReference>
<keyword evidence="1" id="KW-1133">Transmembrane helix</keyword>
<feature type="transmembrane region" description="Helical" evidence="1">
    <location>
        <begin position="102"/>
        <end position="122"/>
    </location>
</feature>
<evidence type="ECO:0008006" key="4">
    <source>
        <dbReference type="Google" id="ProtNLM"/>
    </source>
</evidence>
<dbReference type="Pfam" id="PF05631">
    <property type="entry name" value="MFS_5"/>
    <property type="match status" value="1"/>
</dbReference>
<dbReference type="SUPFAM" id="SSF103473">
    <property type="entry name" value="MFS general substrate transporter"/>
    <property type="match status" value="1"/>
</dbReference>
<keyword evidence="3" id="KW-1185">Reference proteome</keyword>
<evidence type="ECO:0000256" key="1">
    <source>
        <dbReference type="SAM" id="Phobius"/>
    </source>
</evidence>
<dbReference type="PANTHER" id="PTHR23516">
    <property type="entry name" value="SAM (S-ADENOSYL METHIONINE) TRANSPORTER"/>
    <property type="match status" value="1"/>
</dbReference>
<name>A0AAV0JA93_9ROSI</name>
<dbReference type="InterPro" id="IPR036259">
    <property type="entry name" value="MFS_trans_sf"/>
</dbReference>
<feature type="transmembrane region" description="Helical" evidence="1">
    <location>
        <begin position="414"/>
        <end position="435"/>
    </location>
</feature>
<dbReference type="Gene3D" id="1.20.1250.20">
    <property type="entry name" value="MFS general substrate transporter like domains"/>
    <property type="match status" value="1"/>
</dbReference>
<protein>
    <recommendedName>
        <fullName evidence="4">Molybdate-anion transporter-like</fullName>
    </recommendedName>
</protein>
<dbReference type="GO" id="GO:0016020">
    <property type="term" value="C:membrane"/>
    <property type="evidence" value="ECO:0007669"/>
    <property type="project" value="InterPro"/>
</dbReference>
<feature type="transmembrane region" description="Helical" evidence="1">
    <location>
        <begin position="447"/>
        <end position="466"/>
    </location>
</feature>
<comment type="caution">
    <text evidence="2">The sequence shown here is derived from an EMBL/GenBank/DDBJ whole genome shotgun (WGS) entry which is preliminary data.</text>
</comment>
<keyword evidence="1" id="KW-0812">Transmembrane</keyword>
<accession>A0AAV0JA93</accession>
<feature type="transmembrane region" description="Helical" evidence="1">
    <location>
        <begin position="240"/>
        <end position="258"/>
    </location>
</feature>